<dbReference type="EMBL" id="JAAAMU010000001">
    <property type="protein sequence ID" value="NBC67842.1"/>
    <property type="molecule type" value="Genomic_DNA"/>
</dbReference>
<dbReference type="AlphaFoldDB" id="A0A7X4YK96"/>
<evidence type="ECO:0000313" key="3">
    <source>
        <dbReference type="Proteomes" id="UP000558113"/>
    </source>
</evidence>
<protein>
    <recommendedName>
        <fullName evidence="1">HTH LytTR-type domain-containing protein</fullName>
    </recommendedName>
</protein>
<feature type="domain" description="HTH LytTR-type" evidence="1">
    <location>
        <begin position="14"/>
        <end position="115"/>
    </location>
</feature>
<sequence length="123" mass="13866">MLQLAVTRDIEGASGFVNIRVADVFYLQSEQPYVVIHTKDALFYAPGTIKYFAQALESNGYNFFIADRGCLINANNIRQLDKTYNIAFFDTELNDKSKRCYFSGRCKSALIEFVAAKTGLVLN</sequence>
<organism evidence="2 3">
    <name type="scientific">Paenibacillus sacheonensis</name>
    <dbReference type="NCBI Taxonomy" id="742054"/>
    <lineage>
        <taxon>Bacteria</taxon>
        <taxon>Bacillati</taxon>
        <taxon>Bacillota</taxon>
        <taxon>Bacilli</taxon>
        <taxon>Bacillales</taxon>
        <taxon>Paenibacillaceae</taxon>
        <taxon>Paenibacillus</taxon>
    </lineage>
</organism>
<accession>A0A7X4YK96</accession>
<dbReference type="Proteomes" id="UP000558113">
    <property type="component" value="Unassembled WGS sequence"/>
</dbReference>
<evidence type="ECO:0000313" key="2">
    <source>
        <dbReference type="EMBL" id="NBC67842.1"/>
    </source>
</evidence>
<dbReference type="Pfam" id="PF04397">
    <property type="entry name" value="LytTR"/>
    <property type="match status" value="1"/>
</dbReference>
<dbReference type="SMART" id="SM00850">
    <property type="entry name" value="LytTR"/>
    <property type="match status" value="1"/>
</dbReference>
<dbReference type="Gene3D" id="2.40.50.1020">
    <property type="entry name" value="LytTr DNA-binding domain"/>
    <property type="match status" value="1"/>
</dbReference>
<dbReference type="RefSeq" id="WP_161693994.1">
    <property type="nucleotide sequence ID" value="NZ_JAAAMU010000001.1"/>
</dbReference>
<name>A0A7X4YK96_9BACL</name>
<reference evidence="2 3" key="1">
    <citation type="submission" date="2020-01" db="EMBL/GenBank/DDBJ databases">
        <title>Paenibacillus soybeanensis sp. nov. isolated from the nodules of soybean (Glycine max(L.) Merr).</title>
        <authorList>
            <person name="Wang H."/>
        </authorList>
    </citation>
    <scope>NUCLEOTIDE SEQUENCE [LARGE SCALE GENOMIC DNA]</scope>
    <source>
        <strain evidence="2 3">DSM 23054</strain>
    </source>
</reference>
<dbReference type="OrthoDB" id="2664085at2"/>
<comment type="caution">
    <text evidence="2">The sequence shown here is derived from an EMBL/GenBank/DDBJ whole genome shotgun (WGS) entry which is preliminary data.</text>
</comment>
<evidence type="ECO:0000259" key="1">
    <source>
        <dbReference type="SMART" id="SM00850"/>
    </source>
</evidence>
<proteinExistence type="predicted"/>
<gene>
    <name evidence="2" type="ORF">GT003_02410</name>
</gene>
<keyword evidence="3" id="KW-1185">Reference proteome</keyword>
<dbReference type="InterPro" id="IPR007492">
    <property type="entry name" value="LytTR_DNA-bd_dom"/>
</dbReference>
<dbReference type="GO" id="GO:0003677">
    <property type="term" value="F:DNA binding"/>
    <property type="evidence" value="ECO:0007669"/>
    <property type="project" value="InterPro"/>
</dbReference>